<dbReference type="Gene3D" id="4.10.60.10">
    <property type="entry name" value="Zinc finger, CCHC-type"/>
    <property type="match status" value="1"/>
</dbReference>
<dbReference type="GO" id="GO:0042575">
    <property type="term" value="C:DNA polymerase complex"/>
    <property type="evidence" value="ECO:0007669"/>
    <property type="project" value="UniProtKB-ARBA"/>
</dbReference>
<dbReference type="InterPro" id="IPR012337">
    <property type="entry name" value="RNaseH-like_sf"/>
</dbReference>
<sequence>MEGFNFNTPKRLDFSNNISSNWKKFKQNFNIYMTATGHHEKDSTVKVAIFLNLIGEDGVELFNTFDISEENKKNFEYVVDCFEKYCNPKKNVVYERFVFHKRNQQEGETFEQFYTDLKKLSQTCDFNCLADEMLRDRIVLGIKDVSLQERLLRVEDLDLNKVVDYCRAAEISKAQVKTLQHINVVDGVKKQSSKCVNVSNNNASSSVGKNVGKVENKKFKCRRCQTVHFPRECPAYGKPCRRCGRLNHFAVSCRVKAVREVIADDIEESEFGVNSLEIRNTDAVTKSWREQILVEGKPIDFKLDTGAEVNILSNEVFKSVDKQFKLQQSDVKLEAYGGFSLDQKGIVNLRCVHKDREIYVNFIIVDKLVTPILGLQTCIDLNLVKKVDLVKGNTDKDGFIKKNADLFEGVGKFKDKCEISIDKSIKPVAKPPRRVPLTLRNKLKNTLDDLVQKNIISKVNEPVEWVSNLVIIQKKDNSLRICLDPQDLNVALHRENVLIPTIEDISHKLCNKKVYTVLDFKDGFWHIELEPNSAKLCAFSTPFGIYKFKRLPFGLSIAPEIFQKINSTNFGDIPGVIIYFDDLLIAADTFEEHDQILETVLNRAREIGVRFNKNKIQYRKPEVKFLGHIFSAEGIKLDNDRIQAIVALQNPSTKKELQRLLGMINYLRRFIPNLSELTAPLRELLKDDVEFLWCPQHREAFKIIKDKIVGASVLANYDDNKEITIQADASKSGLGCCLMQLGKPVYYASRALSDAEMNYAMIEKELLAIVFATNKFHNFIYGREVNVITDHKPLLGIMKKKIADIVSPRLQRMKLKLLKYSLKMTYLPGKYMYVADLLSRSYLNDKPEEPNWIKDIVHSVSINISDSKKLEFIKETKNDPVLSEIIKYHKDGWLNKKTCFKSLAYNYYKFQNEIVVENDLIFLNNRIIVPTTLRNYILSLLHESHFGIEKTKARARQLVYWPGLSRDIENMINRCVICERYRVANVKEPMLMHDIPELPFNKLAVDILECRRKNYLVVQDYLSKWLEIIPIKFKTSVEIINKLKILFSTHGVPKTIIADNNPFNSYECKDFARKWNFEFVTSSPRYPRGNGQAERAVQTAKNILKKCYDDNKDITLALLEYRNSPLSGLHLSPSQILMSRRTNSKIPIHSSLLKPKVQDNVTKLIQNRQQIHKSYYDRNTKTRKSFSNGENIVMFRDKKWEPARIIQKHDSPRSYVIKDVNGHVMRRNSQHLRKSFNEFKPISSTCDDLPAQNLNANFTNANISASDSTIESPNLNPVNVENNISSPAPQITRPMRVVHKPLKFKDYVL</sequence>
<dbReference type="FunFam" id="1.10.340.70:FF:000003">
    <property type="entry name" value="Protein CBG25708"/>
    <property type="match status" value="1"/>
</dbReference>
<keyword evidence="8" id="KW-0695">RNA-directed DNA polymerase</keyword>
<dbReference type="SUPFAM" id="SSF53098">
    <property type="entry name" value="Ribonuclease H-like"/>
    <property type="match status" value="1"/>
</dbReference>
<dbReference type="SUPFAM" id="SSF56672">
    <property type="entry name" value="DNA/RNA polymerases"/>
    <property type="match status" value="1"/>
</dbReference>
<dbReference type="GO" id="GO:0004325">
    <property type="term" value="F:ferrochelatase activity"/>
    <property type="evidence" value="ECO:0007669"/>
    <property type="project" value="InterPro"/>
</dbReference>
<dbReference type="InterPro" id="IPR041373">
    <property type="entry name" value="RT_RNaseH"/>
</dbReference>
<dbReference type="InterPro" id="IPR050951">
    <property type="entry name" value="Retrovirus_Pol_polyprotein"/>
</dbReference>
<dbReference type="GO" id="GO:0004190">
    <property type="term" value="F:aspartic-type endopeptidase activity"/>
    <property type="evidence" value="ECO:0007669"/>
    <property type="project" value="InterPro"/>
</dbReference>
<name>A0A5N4B6C0_PHOPY</name>
<dbReference type="Gene3D" id="1.10.340.70">
    <property type="match status" value="1"/>
</dbReference>
<dbReference type="PANTHER" id="PTHR37984">
    <property type="entry name" value="PROTEIN CBG26694"/>
    <property type="match status" value="1"/>
</dbReference>
<feature type="domain" description="Integrase catalytic" evidence="11">
    <location>
        <begin position="995"/>
        <end position="1155"/>
    </location>
</feature>
<dbReference type="GO" id="GO:0004519">
    <property type="term" value="F:endonuclease activity"/>
    <property type="evidence" value="ECO:0007669"/>
    <property type="project" value="UniProtKB-KW"/>
</dbReference>
<evidence type="ECO:0000259" key="9">
    <source>
        <dbReference type="PROSITE" id="PS50175"/>
    </source>
</evidence>
<comment type="similarity">
    <text evidence="1">Belongs to the ferrochelatase family.</text>
</comment>
<dbReference type="Proteomes" id="UP000327044">
    <property type="component" value="Unassembled WGS sequence"/>
</dbReference>
<dbReference type="PROSITE" id="PS50994">
    <property type="entry name" value="INTEGRASE"/>
    <property type="match status" value="1"/>
</dbReference>
<dbReference type="Gene3D" id="3.10.10.10">
    <property type="entry name" value="HIV Type 1 Reverse Transcriptase, subunit A, domain 1"/>
    <property type="match status" value="1"/>
</dbReference>
<dbReference type="Pfam" id="PF00078">
    <property type="entry name" value="RVT_1"/>
    <property type="match status" value="1"/>
</dbReference>
<evidence type="ECO:0000256" key="2">
    <source>
        <dbReference type="ARBA" id="ARBA00012493"/>
    </source>
</evidence>
<gene>
    <name evidence="12" type="ORF">PPYR_02127</name>
</gene>
<dbReference type="Gene3D" id="2.40.70.10">
    <property type="entry name" value="Acid Proteases"/>
    <property type="match status" value="1"/>
</dbReference>
<dbReference type="PROSITE" id="PS50175">
    <property type="entry name" value="ASP_PROT_RETROV"/>
    <property type="match status" value="1"/>
</dbReference>
<dbReference type="SUPFAM" id="SSF50630">
    <property type="entry name" value="Acid proteases"/>
    <property type="match status" value="1"/>
</dbReference>
<protein>
    <recommendedName>
        <fullName evidence="2">RNA-directed DNA polymerase</fullName>
        <ecNumber evidence="2">2.7.7.49</ecNumber>
    </recommendedName>
</protein>
<proteinExistence type="inferred from homology"/>
<evidence type="ECO:0000256" key="5">
    <source>
        <dbReference type="ARBA" id="ARBA00022722"/>
    </source>
</evidence>
<evidence type="ECO:0000256" key="7">
    <source>
        <dbReference type="ARBA" id="ARBA00022801"/>
    </source>
</evidence>
<keyword evidence="5" id="KW-0540">Nuclease</keyword>
<dbReference type="PROSITE" id="PS50878">
    <property type="entry name" value="RT_POL"/>
    <property type="match status" value="1"/>
</dbReference>
<reference evidence="12 13" key="1">
    <citation type="journal article" date="2018" name="Elife">
        <title>Firefly genomes illuminate parallel origins of bioluminescence in beetles.</title>
        <authorList>
            <person name="Fallon T.R."/>
            <person name="Lower S.E."/>
            <person name="Chang C.H."/>
            <person name="Bessho-Uehara M."/>
            <person name="Martin G.J."/>
            <person name="Bewick A.J."/>
            <person name="Behringer M."/>
            <person name="Debat H.J."/>
            <person name="Wong I."/>
            <person name="Day J.C."/>
            <person name="Suvorov A."/>
            <person name="Silva C.J."/>
            <person name="Stanger-Hall K.F."/>
            <person name="Hall D.W."/>
            <person name="Schmitz R.J."/>
            <person name="Nelson D.R."/>
            <person name="Lewis S.M."/>
            <person name="Shigenobu S."/>
            <person name="Bybee S.M."/>
            <person name="Larracuente A.M."/>
            <person name="Oba Y."/>
            <person name="Weng J.K."/>
        </authorList>
    </citation>
    <scope>NUCLEOTIDE SEQUENCE [LARGE SCALE GENOMIC DNA]</scope>
    <source>
        <strain evidence="12">1611_PpyrPB1</strain>
        <tissue evidence="12">Whole body</tissue>
    </source>
</reference>
<evidence type="ECO:0000259" key="11">
    <source>
        <dbReference type="PROSITE" id="PS50994"/>
    </source>
</evidence>
<dbReference type="GO" id="GO:0003676">
    <property type="term" value="F:nucleic acid binding"/>
    <property type="evidence" value="ECO:0007669"/>
    <property type="project" value="InterPro"/>
</dbReference>
<dbReference type="InParanoid" id="A0A5N4B6C0"/>
<evidence type="ECO:0000256" key="3">
    <source>
        <dbReference type="ARBA" id="ARBA00022679"/>
    </source>
</evidence>
<keyword evidence="7" id="KW-0378">Hydrolase</keyword>
<evidence type="ECO:0000256" key="6">
    <source>
        <dbReference type="ARBA" id="ARBA00022759"/>
    </source>
</evidence>
<organism evidence="12 13">
    <name type="scientific">Photinus pyralis</name>
    <name type="common">Common eastern firefly</name>
    <name type="synonym">Lampyris pyralis</name>
    <dbReference type="NCBI Taxonomy" id="7054"/>
    <lineage>
        <taxon>Eukaryota</taxon>
        <taxon>Metazoa</taxon>
        <taxon>Ecdysozoa</taxon>
        <taxon>Arthropoda</taxon>
        <taxon>Hexapoda</taxon>
        <taxon>Insecta</taxon>
        <taxon>Pterygota</taxon>
        <taxon>Neoptera</taxon>
        <taxon>Endopterygota</taxon>
        <taxon>Coleoptera</taxon>
        <taxon>Polyphaga</taxon>
        <taxon>Elateriformia</taxon>
        <taxon>Elateroidea</taxon>
        <taxon>Lampyridae</taxon>
        <taxon>Lampyrinae</taxon>
        <taxon>Photinus</taxon>
    </lineage>
</organism>
<dbReference type="InterPro" id="IPR043502">
    <property type="entry name" value="DNA/RNA_pol_sf"/>
</dbReference>
<dbReference type="InterPro" id="IPR000477">
    <property type="entry name" value="RT_dom"/>
</dbReference>
<dbReference type="FunFam" id="3.30.70.270:FF:000026">
    <property type="entry name" value="Transposon Ty3-G Gag-Pol polyprotein"/>
    <property type="match status" value="1"/>
</dbReference>
<dbReference type="FunFam" id="3.30.420.10:FF:000063">
    <property type="entry name" value="Retrovirus-related Pol polyprotein from transposon 297-like Protein"/>
    <property type="match status" value="1"/>
</dbReference>
<dbReference type="InterPro" id="IPR019772">
    <property type="entry name" value="Ferrochelatase_AS"/>
</dbReference>
<evidence type="ECO:0000313" key="13">
    <source>
        <dbReference type="Proteomes" id="UP000327044"/>
    </source>
</evidence>
<dbReference type="Pfam" id="PF17917">
    <property type="entry name" value="RT_RNaseH"/>
    <property type="match status" value="1"/>
</dbReference>
<evidence type="ECO:0000256" key="4">
    <source>
        <dbReference type="ARBA" id="ARBA00022695"/>
    </source>
</evidence>
<dbReference type="EMBL" id="VVIM01000001">
    <property type="protein sequence ID" value="KAB0805157.1"/>
    <property type="molecule type" value="Genomic_DNA"/>
</dbReference>
<evidence type="ECO:0000313" key="12">
    <source>
        <dbReference type="EMBL" id="KAB0805157.1"/>
    </source>
</evidence>
<keyword evidence="6" id="KW-0255">Endonuclease</keyword>
<dbReference type="PANTHER" id="PTHR37984:SF7">
    <property type="entry name" value="INTEGRASE CATALYTIC DOMAIN-CONTAINING PROTEIN"/>
    <property type="match status" value="1"/>
</dbReference>
<dbReference type="EC" id="2.7.7.49" evidence="2"/>
<dbReference type="InterPro" id="IPR001584">
    <property type="entry name" value="Integrase_cat-core"/>
</dbReference>
<dbReference type="GO" id="GO:0006508">
    <property type="term" value="P:proteolysis"/>
    <property type="evidence" value="ECO:0007669"/>
    <property type="project" value="InterPro"/>
</dbReference>
<keyword evidence="13" id="KW-1185">Reference proteome</keyword>
<dbReference type="Gene3D" id="3.30.420.10">
    <property type="entry name" value="Ribonuclease H-like superfamily/Ribonuclease H"/>
    <property type="match status" value="1"/>
</dbReference>
<evidence type="ECO:0000259" key="10">
    <source>
        <dbReference type="PROSITE" id="PS50878"/>
    </source>
</evidence>
<keyword evidence="3" id="KW-0808">Transferase</keyword>
<feature type="domain" description="Reverse transcriptase" evidence="10">
    <location>
        <begin position="453"/>
        <end position="630"/>
    </location>
</feature>
<evidence type="ECO:0000256" key="8">
    <source>
        <dbReference type="ARBA" id="ARBA00022918"/>
    </source>
</evidence>
<feature type="domain" description="Peptidase A2" evidence="9">
    <location>
        <begin position="299"/>
        <end position="377"/>
    </location>
</feature>
<dbReference type="InterPro" id="IPR001995">
    <property type="entry name" value="Peptidase_A2_cat"/>
</dbReference>
<dbReference type="InterPro" id="IPR041588">
    <property type="entry name" value="Integrase_H2C2"/>
</dbReference>
<dbReference type="GO" id="GO:0003964">
    <property type="term" value="F:RNA-directed DNA polymerase activity"/>
    <property type="evidence" value="ECO:0007669"/>
    <property type="project" value="UniProtKB-KW"/>
</dbReference>
<dbReference type="CDD" id="cd05481">
    <property type="entry name" value="retropepsin_like_LTR_1"/>
    <property type="match status" value="1"/>
</dbReference>
<keyword evidence="4" id="KW-0548">Nucleotidyltransferase</keyword>
<evidence type="ECO:0000256" key="1">
    <source>
        <dbReference type="ARBA" id="ARBA00007718"/>
    </source>
</evidence>
<dbReference type="CDD" id="cd01647">
    <property type="entry name" value="RT_LTR"/>
    <property type="match status" value="1"/>
</dbReference>
<dbReference type="GO" id="GO:0006783">
    <property type="term" value="P:heme biosynthetic process"/>
    <property type="evidence" value="ECO:0007669"/>
    <property type="project" value="InterPro"/>
</dbReference>
<dbReference type="InterPro" id="IPR021109">
    <property type="entry name" value="Peptidase_aspartic_dom_sf"/>
</dbReference>
<dbReference type="Gene3D" id="3.30.70.270">
    <property type="match status" value="2"/>
</dbReference>
<dbReference type="GO" id="GO:0015074">
    <property type="term" value="P:DNA integration"/>
    <property type="evidence" value="ECO:0007669"/>
    <property type="project" value="InterPro"/>
</dbReference>
<dbReference type="Pfam" id="PF17921">
    <property type="entry name" value="Integrase_H2C2"/>
    <property type="match status" value="1"/>
</dbReference>
<dbReference type="InterPro" id="IPR036397">
    <property type="entry name" value="RNaseH_sf"/>
</dbReference>
<dbReference type="CDD" id="cd09274">
    <property type="entry name" value="RNase_HI_RT_Ty3"/>
    <property type="match status" value="1"/>
</dbReference>
<dbReference type="PROSITE" id="PS00534">
    <property type="entry name" value="FERROCHELATASE"/>
    <property type="match status" value="1"/>
</dbReference>
<dbReference type="InterPro" id="IPR043128">
    <property type="entry name" value="Rev_trsase/Diguanyl_cyclase"/>
</dbReference>
<accession>A0A5N4B6C0</accession>
<comment type="caution">
    <text evidence="12">The sequence shown here is derived from an EMBL/GenBank/DDBJ whole genome shotgun (WGS) entry which is preliminary data.</text>
</comment>